<keyword evidence="2" id="KW-1185">Reference proteome</keyword>
<name>A0A1A6C7F5_9GAMM</name>
<organism evidence="1 2">
    <name type="scientific">Acidihalobacter prosperus</name>
    <dbReference type="NCBI Taxonomy" id="160660"/>
    <lineage>
        <taxon>Bacteria</taxon>
        <taxon>Pseudomonadati</taxon>
        <taxon>Pseudomonadota</taxon>
        <taxon>Gammaproteobacteria</taxon>
        <taxon>Chromatiales</taxon>
        <taxon>Ectothiorhodospiraceae</taxon>
        <taxon>Acidihalobacter</taxon>
    </lineage>
</organism>
<sequence>MNVLILETGLFPERDILLQALTDTACPHNVRRNDLRETRNEKQWDRLLDEILTSDRVFTV</sequence>
<dbReference type="RefSeq" id="WP_038087178.1">
    <property type="nucleotide sequence ID" value="NZ_JQSG02000001.1"/>
</dbReference>
<accession>A0A1A6C7F5</accession>
<proteinExistence type="predicted"/>
<protein>
    <submittedName>
        <fullName evidence="1">Uncharacterized protein</fullName>
    </submittedName>
</protein>
<dbReference type="AlphaFoldDB" id="A0A1A6C7F5"/>
<evidence type="ECO:0000313" key="2">
    <source>
        <dbReference type="Proteomes" id="UP000029273"/>
    </source>
</evidence>
<dbReference type="Proteomes" id="UP000029273">
    <property type="component" value="Unassembled WGS sequence"/>
</dbReference>
<comment type="caution">
    <text evidence="1">The sequence shown here is derived from an EMBL/GenBank/DDBJ whole genome shotgun (WGS) entry which is preliminary data.</text>
</comment>
<dbReference type="EMBL" id="JQSG02000001">
    <property type="protein sequence ID" value="OBS10492.1"/>
    <property type="molecule type" value="Genomic_DNA"/>
</dbReference>
<gene>
    <name evidence="1" type="ORF">Thpro_020208</name>
</gene>
<evidence type="ECO:0000313" key="1">
    <source>
        <dbReference type="EMBL" id="OBS10492.1"/>
    </source>
</evidence>
<reference evidence="1 2" key="1">
    <citation type="journal article" date="2014" name="Genome Announc.">
        <title>Draft Genome Sequence of the Iron-Oxidizing, Acidophilic, and Halotolerant 'Thiobacillus prosperus' Type Strain DSM 5130.</title>
        <authorList>
            <person name="Ossandon F.J."/>
            <person name="Cardenas J.P."/>
            <person name="Corbett M."/>
            <person name="Quatrini R."/>
            <person name="Holmes D.S."/>
            <person name="Watkin E."/>
        </authorList>
    </citation>
    <scope>NUCLEOTIDE SEQUENCE [LARGE SCALE GENOMIC DNA]</scope>
    <source>
        <strain evidence="1 2">DSM 5130</strain>
    </source>
</reference>